<reference evidence="1" key="1">
    <citation type="submission" date="2022-10" db="EMBL/GenBank/DDBJ databases">
        <title>Cytochrome P450 Catalyzes Benzene Ring Formation in the Biosynthesis of Trialkyl-Substituted Aromatic Polyketides.</title>
        <authorList>
            <person name="Zhao E."/>
            <person name="Ge H."/>
        </authorList>
    </citation>
    <scope>NUCLEOTIDE SEQUENCE</scope>
    <source>
        <strain evidence="1">NA0869</strain>
    </source>
</reference>
<dbReference type="EMBL" id="CP107567">
    <property type="protein sequence ID" value="UYQ63159.1"/>
    <property type="molecule type" value="Genomic_DNA"/>
</dbReference>
<organism evidence="1 2">
    <name type="scientific">Streptomyces peucetius</name>
    <dbReference type="NCBI Taxonomy" id="1950"/>
    <lineage>
        <taxon>Bacteria</taxon>
        <taxon>Bacillati</taxon>
        <taxon>Actinomycetota</taxon>
        <taxon>Actinomycetes</taxon>
        <taxon>Kitasatosporales</taxon>
        <taxon>Streptomycetaceae</taxon>
        <taxon>Streptomyces</taxon>
    </lineage>
</organism>
<proteinExistence type="predicted"/>
<name>A0ABY6I8Y2_STRPE</name>
<dbReference type="RefSeq" id="WP_264245188.1">
    <property type="nucleotide sequence ID" value="NZ_CP107567.1"/>
</dbReference>
<sequence length="61" mass="6524">MRVGDSRPELDHLAPRVDVDPYALADVMDDDSGSDGTGRNFPDLCARLAAQTGHDRAAAEL</sequence>
<gene>
    <name evidence="1" type="ORF">OGH68_17905</name>
</gene>
<dbReference type="Proteomes" id="UP001163878">
    <property type="component" value="Chromosome"/>
</dbReference>
<evidence type="ECO:0008006" key="3">
    <source>
        <dbReference type="Google" id="ProtNLM"/>
    </source>
</evidence>
<keyword evidence="2" id="KW-1185">Reference proteome</keyword>
<accession>A0ABY6I8Y2</accession>
<evidence type="ECO:0000313" key="2">
    <source>
        <dbReference type="Proteomes" id="UP001163878"/>
    </source>
</evidence>
<protein>
    <recommendedName>
        <fullName evidence="3">FXSXX-COOH protein</fullName>
    </recommendedName>
</protein>
<evidence type="ECO:0000313" key="1">
    <source>
        <dbReference type="EMBL" id="UYQ63159.1"/>
    </source>
</evidence>